<evidence type="ECO:0000313" key="3">
    <source>
        <dbReference type="Proteomes" id="UP000092600"/>
    </source>
</evidence>
<protein>
    <submittedName>
        <fullName evidence="2">Uncharacterized protein</fullName>
    </submittedName>
</protein>
<name>A0A199W3V0_ANACO</name>
<proteinExistence type="predicted"/>
<evidence type="ECO:0000313" key="2">
    <source>
        <dbReference type="EMBL" id="OAY83585.1"/>
    </source>
</evidence>
<evidence type="ECO:0000256" key="1">
    <source>
        <dbReference type="SAM" id="Phobius"/>
    </source>
</evidence>
<keyword evidence="1" id="KW-0472">Membrane</keyword>
<accession>A0A199W3V0</accession>
<reference evidence="2 3" key="1">
    <citation type="journal article" date="2016" name="DNA Res.">
        <title>The draft genome of MD-2 pineapple using hybrid error correction of long reads.</title>
        <authorList>
            <person name="Redwan R.M."/>
            <person name="Saidin A."/>
            <person name="Kumar S.V."/>
        </authorList>
    </citation>
    <scope>NUCLEOTIDE SEQUENCE [LARGE SCALE GENOMIC DNA]</scope>
    <source>
        <strain evidence="3">cv. MD2</strain>
        <tissue evidence="2">Leaf</tissue>
    </source>
</reference>
<organism evidence="2 3">
    <name type="scientific">Ananas comosus</name>
    <name type="common">Pineapple</name>
    <name type="synonym">Ananas ananas</name>
    <dbReference type="NCBI Taxonomy" id="4615"/>
    <lineage>
        <taxon>Eukaryota</taxon>
        <taxon>Viridiplantae</taxon>
        <taxon>Streptophyta</taxon>
        <taxon>Embryophyta</taxon>
        <taxon>Tracheophyta</taxon>
        <taxon>Spermatophyta</taxon>
        <taxon>Magnoliopsida</taxon>
        <taxon>Liliopsida</taxon>
        <taxon>Poales</taxon>
        <taxon>Bromeliaceae</taxon>
        <taxon>Bromelioideae</taxon>
        <taxon>Ananas</taxon>
    </lineage>
</organism>
<dbReference type="EMBL" id="LSRQ01000332">
    <property type="protein sequence ID" value="OAY83585.1"/>
    <property type="molecule type" value="Genomic_DNA"/>
</dbReference>
<dbReference type="AlphaFoldDB" id="A0A199W3V0"/>
<feature type="transmembrane region" description="Helical" evidence="1">
    <location>
        <begin position="40"/>
        <end position="60"/>
    </location>
</feature>
<comment type="caution">
    <text evidence="2">The sequence shown here is derived from an EMBL/GenBank/DDBJ whole genome shotgun (WGS) entry which is preliminary data.</text>
</comment>
<keyword evidence="1" id="KW-1133">Transmembrane helix</keyword>
<gene>
    <name evidence="2" type="ORF">ACMD2_04753</name>
</gene>
<sequence>MKLFMRSGKTRPLQLGNRKEALKTFSSVNEEYMIQMKPMIIGRLWFVIFTDATAILHYYMALNSGKEASTRA</sequence>
<keyword evidence="1" id="KW-0812">Transmembrane</keyword>
<dbReference type="Proteomes" id="UP000092600">
    <property type="component" value="Unassembled WGS sequence"/>
</dbReference>